<gene>
    <name evidence="4" type="ORF">RRG08_042736</name>
</gene>
<name>A0AAE0XQA5_9GAST</name>
<feature type="compositionally biased region" description="Basic and acidic residues" evidence="3">
    <location>
        <begin position="339"/>
        <end position="350"/>
    </location>
</feature>
<organism evidence="4 5">
    <name type="scientific">Elysia crispata</name>
    <name type="common">lettuce slug</name>
    <dbReference type="NCBI Taxonomy" id="231223"/>
    <lineage>
        <taxon>Eukaryota</taxon>
        <taxon>Metazoa</taxon>
        <taxon>Spiralia</taxon>
        <taxon>Lophotrochozoa</taxon>
        <taxon>Mollusca</taxon>
        <taxon>Gastropoda</taxon>
        <taxon>Heterobranchia</taxon>
        <taxon>Euthyneura</taxon>
        <taxon>Panpulmonata</taxon>
        <taxon>Sacoglossa</taxon>
        <taxon>Placobranchoidea</taxon>
        <taxon>Plakobranchidae</taxon>
        <taxon>Elysia</taxon>
    </lineage>
</organism>
<dbReference type="PANTHER" id="PTHR43157:SF31">
    <property type="entry name" value="PHOSPHATIDYLINOSITOL-GLYCAN BIOSYNTHESIS CLASS F PROTEIN"/>
    <property type="match status" value="1"/>
</dbReference>
<dbReference type="PRINTS" id="PR00081">
    <property type="entry name" value="GDHRDH"/>
</dbReference>
<comment type="caution">
    <text evidence="4">The sequence shown here is derived from an EMBL/GenBank/DDBJ whole genome shotgun (WGS) entry which is preliminary data.</text>
</comment>
<dbReference type="PANTHER" id="PTHR43157">
    <property type="entry name" value="PHOSPHATIDYLINOSITOL-GLYCAN BIOSYNTHESIS CLASS F PROTEIN-RELATED"/>
    <property type="match status" value="1"/>
</dbReference>
<accession>A0AAE0XQA5</accession>
<evidence type="ECO:0008006" key="6">
    <source>
        <dbReference type="Google" id="ProtNLM"/>
    </source>
</evidence>
<dbReference type="SUPFAM" id="SSF51735">
    <property type="entry name" value="NAD(P)-binding Rossmann-fold domains"/>
    <property type="match status" value="1"/>
</dbReference>
<dbReference type="PRINTS" id="PR00080">
    <property type="entry name" value="SDRFAMILY"/>
</dbReference>
<dbReference type="Gene3D" id="3.40.50.720">
    <property type="entry name" value="NAD(P)-binding Rossmann-like Domain"/>
    <property type="match status" value="1"/>
</dbReference>
<keyword evidence="1" id="KW-0560">Oxidoreductase</keyword>
<evidence type="ECO:0000313" key="5">
    <source>
        <dbReference type="Proteomes" id="UP001283361"/>
    </source>
</evidence>
<dbReference type="Proteomes" id="UP001283361">
    <property type="component" value="Unassembled WGS sequence"/>
</dbReference>
<comment type="similarity">
    <text evidence="2">Belongs to the short-chain dehydrogenases/reductases (SDR) family.</text>
</comment>
<evidence type="ECO:0000256" key="1">
    <source>
        <dbReference type="ARBA" id="ARBA00023002"/>
    </source>
</evidence>
<dbReference type="CDD" id="cd05327">
    <property type="entry name" value="retinol-DH_like_SDR_c_like"/>
    <property type="match status" value="1"/>
</dbReference>
<evidence type="ECO:0000256" key="2">
    <source>
        <dbReference type="RuleBase" id="RU000363"/>
    </source>
</evidence>
<feature type="region of interest" description="Disordered" evidence="3">
    <location>
        <begin position="326"/>
        <end position="368"/>
    </location>
</feature>
<reference evidence="4" key="1">
    <citation type="journal article" date="2023" name="G3 (Bethesda)">
        <title>A reference genome for the long-term kleptoplast-retaining sea slug Elysia crispata morphotype clarki.</title>
        <authorList>
            <person name="Eastman K.E."/>
            <person name="Pendleton A.L."/>
            <person name="Shaikh M.A."/>
            <person name="Suttiyut T."/>
            <person name="Ogas R."/>
            <person name="Tomko P."/>
            <person name="Gavelis G."/>
            <person name="Widhalm J.R."/>
            <person name="Wisecaver J.H."/>
        </authorList>
    </citation>
    <scope>NUCLEOTIDE SEQUENCE</scope>
    <source>
        <strain evidence="4">ECLA1</strain>
    </source>
</reference>
<dbReference type="GO" id="GO:0016491">
    <property type="term" value="F:oxidoreductase activity"/>
    <property type="evidence" value="ECO:0007669"/>
    <property type="project" value="UniProtKB-KW"/>
</dbReference>
<dbReference type="AlphaFoldDB" id="A0AAE0XQA5"/>
<dbReference type="EMBL" id="JAWDGP010007852">
    <property type="protein sequence ID" value="KAK3702751.1"/>
    <property type="molecule type" value="Genomic_DNA"/>
</dbReference>
<dbReference type="Pfam" id="PF00106">
    <property type="entry name" value="adh_short"/>
    <property type="match status" value="1"/>
</dbReference>
<sequence>MPDPDAIFQSWWPWIFAFGSGGLYGLRQWLRGPKCTGGNKLHNKTIIVTGASSGIGKEIALNFANRGGTIVMACRDETKGKQAADFVRKETENMDVYFSKLDLNSFKSIRDFVERFKKKEKRLDILVNNAGVMMCPQGRTEDGFDIQFQTNYLGPFYLTELLLDILKESAPSRIINTTAAAQNLGDIDFDDINFESREYNAGDSYSQSKLAVVVHTFQLAERLKDTKVMCNVINPGICNTDIYRHLPLKQKKFIRISFGPFMYFLMKMAEDGAQLAVYCGTTDEMAEVTGKHYKDCKEEKANEKAYNKELQEKLYTESLKWIKSSGESMAGGDNLLLTDSDKKEEGEKKVTQRKQKVVQSVMERVSLT</sequence>
<protein>
    <recommendedName>
        <fullName evidence="6">Retinol dehydrogenase 13</fullName>
    </recommendedName>
</protein>
<evidence type="ECO:0000313" key="4">
    <source>
        <dbReference type="EMBL" id="KAK3702751.1"/>
    </source>
</evidence>
<dbReference type="InterPro" id="IPR002347">
    <property type="entry name" value="SDR_fam"/>
</dbReference>
<evidence type="ECO:0000256" key="3">
    <source>
        <dbReference type="SAM" id="MobiDB-lite"/>
    </source>
</evidence>
<dbReference type="InterPro" id="IPR036291">
    <property type="entry name" value="NAD(P)-bd_dom_sf"/>
</dbReference>
<keyword evidence="5" id="KW-1185">Reference proteome</keyword>
<proteinExistence type="inferred from homology"/>